<dbReference type="RefSeq" id="WP_207332862.1">
    <property type="nucleotide sequence ID" value="NZ_JAFMYW010000015.1"/>
</dbReference>
<accession>A0ABS3JSB6</accession>
<name>A0ABS3JSB6_9BACT</name>
<keyword evidence="2" id="KW-1185">Reference proteome</keyword>
<sequence>MKCTACQAPDGRPVFRTNPPGQTPAGWLCRTCIEAHHDASLIDADIGKLVDLLAGPVVPPSPAIEADSVLTCSSQAIAPIIAP</sequence>
<evidence type="ECO:0000313" key="2">
    <source>
        <dbReference type="Proteomes" id="UP000664628"/>
    </source>
</evidence>
<comment type="caution">
    <text evidence="1">The sequence shown here is derived from an EMBL/GenBank/DDBJ whole genome shotgun (WGS) entry which is preliminary data.</text>
</comment>
<dbReference type="Proteomes" id="UP000664628">
    <property type="component" value="Unassembled WGS sequence"/>
</dbReference>
<organism evidence="1 2">
    <name type="scientific">Fibrella forsythiae</name>
    <dbReference type="NCBI Taxonomy" id="2817061"/>
    <lineage>
        <taxon>Bacteria</taxon>
        <taxon>Pseudomonadati</taxon>
        <taxon>Bacteroidota</taxon>
        <taxon>Cytophagia</taxon>
        <taxon>Cytophagales</taxon>
        <taxon>Spirosomataceae</taxon>
        <taxon>Fibrella</taxon>
    </lineage>
</organism>
<gene>
    <name evidence="1" type="ORF">J2I46_30325</name>
</gene>
<evidence type="ECO:0000313" key="1">
    <source>
        <dbReference type="EMBL" id="MBO0952909.1"/>
    </source>
</evidence>
<protein>
    <submittedName>
        <fullName evidence="1">Uncharacterized protein</fullName>
    </submittedName>
</protein>
<dbReference type="EMBL" id="JAFMYW010000015">
    <property type="protein sequence ID" value="MBO0952909.1"/>
    <property type="molecule type" value="Genomic_DNA"/>
</dbReference>
<proteinExistence type="predicted"/>
<reference evidence="1 2" key="1">
    <citation type="submission" date="2021-03" db="EMBL/GenBank/DDBJ databases">
        <title>Fibrella sp. HMF5405 genome sequencing and assembly.</title>
        <authorList>
            <person name="Kang H."/>
            <person name="Kim H."/>
            <person name="Bae S."/>
            <person name="Joh K."/>
        </authorList>
    </citation>
    <scope>NUCLEOTIDE SEQUENCE [LARGE SCALE GENOMIC DNA]</scope>
    <source>
        <strain evidence="1 2">HMF5405</strain>
    </source>
</reference>